<dbReference type="EMBL" id="JAVRIB010000006">
    <property type="protein sequence ID" value="MDT0634733.1"/>
    <property type="molecule type" value="Genomic_DNA"/>
</dbReference>
<evidence type="ECO:0000313" key="1">
    <source>
        <dbReference type="EMBL" id="MDT0634733.1"/>
    </source>
</evidence>
<comment type="caution">
    <text evidence="1">The sequence shown here is derived from an EMBL/GenBank/DDBJ whole genome shotgun (WGS) entry which is preliminary data.</text>
</comment>
<organism evidence="1 2">
    <name type="scientific">Spectribacter hydrogenoxidans</name>
    <dbReference type="NCBI Taxonomy" id="3075608"/>
    <lineage>
        <taxon>Bacteria</taxon>
        <taxon>Pseudomonadati</taxon>
        <taxon>Pseudomonadota</taxon>
        <taxon>Gammaproteobacteria</taxon>
        <taxon>Salinisphaerales</taxon>
        <taxon>Salinisphaeraceae</taxon>
        <taxon>Spectribacter</taxon>
    </lineage>
</organism>
<evidence type="ECO:0000313" key="2">
    <source>
        <dbReference type="Proteomes" id="UP001251857"/>
    </source>
</evidence>
<gene>
    <name evidence="1" type="ORF">RM532_07160</name>
</gene>
<accession>A0ABU3BZL3</accession>
<reference evidence="1 2" key="1">
    <citation type="submission" date="2023-09" db="EMBL/GenBank/DDBJ databases">
        <authorList>
            <person name="Rey-Velasco X."/>
        </authorList>
    </citation>
    <scope>NUCLEOTIDE SEQUENCE [LARGE SCALE GENOMIC DNA]</scope>
    <source>
        <strain evidence="1 2">W335</strain>
    </source>
</reference>
<dbReference type="RefSeq" id="WP_311652540.1">
    <property type="nucleotide sequence ID" value="NZ_JAVRIB010000006.1"/>
</dbReference>
<sequence>MSRSLAAAIVGGLLVFAAMPPALAGGAGWHGHRLAPQAPSFQYRGKHGSLGLVLPRHYESRSRHRSVIILGPNTVYQQRHWQAPGFRGDRYDRHHWYGRDHRLCKRGDCRFAPGTRVYRFQR</sequence>
<proteinExistence type="predicted"/>
<dbReference type="Proteomes" id="UP001251857">
    <property type="component" value="Unassembled WGS sequence"/>
</dbReference>
<protein>
    <submittedName>
        <fullName evidence="1">Uncharacterized protein</fullName>
    </submittedName>
</protein>
<name>A0ABU3BZL3_9GAMM</name>
<keyword evidence="2" id="KW-1185">Reference proteome</keyword>